<feature type="transmembrane region" description="Helical" evidence="2">
    <location>
        <begin position="247"/>
        <end position="265"/>
    </location>
</feature>
<keyword evidence="2" id="KW-0812">Transmembrane</keyword>
<reference evidence="3" key="2">
    <citation type="submission" date="2024-09" db="EMBL/GenBank/DDBJ databases">
        <authorList>
            <person name="Veyrier F.J."/>
        </authorList>
    </citation>
    <scope>NUCLEOTIDE SEQUENCE</scope>
    <source>
        <strain evidence="3">17694</strain>
    </source>
</reference>
<organism evidence="3 4">
    <name type="scientific">Conchiformibius kuhniae</name>
    <dbReference type="NCBI Taxonomy" id="211502"/>
    <lineage>
        <taxon>Bacteria</taxon>
        <taxon>Pseudomonadati</taxon>
        <taxon>Pseudomonadota</taxon>
        <taxon>Betaproteobacteria</taxon>
        <taxon>Neisseriales</taxon>
        <taxon>Neisseriaceae</taxon>
        <taxon>Conchiformibius</taxon>
    </lineage>
</organism>
<evidence type="ECO:0000256" key="1">
    <source>
        <dbReference type="SAM" id="Coils"/>
    </source>
</evidence>
<protein>
    <submittedName>
        <fullName evidence="3">Zinc ribbon domain-containing protein</fullName>
    </submittedName>
</protein>
<feature type="transmembrane region" description="Helical" evidence="2">
    <location>
        <begin position="218"/>
        <end position="241"/>
    </location>
</feature>
<feature type="coiled-coil region" evidence="1">
    <location>
        <begin position="73"/>
        <end position="107"/>
    </location>
</feature>
<evidence type="ECO:0000313" key="3">
    <source>
        <dbReference type="EMBL" id="UOP05567.2"/>
    </source>
</evidence>
<dbReference type="AlphaFoldDB" id="A0A8T9MV60"/>
<accession>A0A8T9MV60</accession>
<gene>
    <name evidence="3" type="ORF">LVJ77_05535</name>
</gene>
<feature type="coiled-coil region" evidence="1">
    <location>
        <begin position="134"/>
        <end position="175"/>
    </location>
</feature>
<keyword evidence="4" id="KW-1185">Reference proteome</keyword>
<name>A0A8T9MV60_9NEIS</name>
<reference evidence="3" key="1">
    <citation type="journal article" date="2022" name="Res Sq">
        <title>Evolution of multicellular longitudinally dividing oral cavity symbionts (Neisseriaceae).</title>
        <authorList>
            <person name="Nyongesa S."/>
            <person name="Weber P."/>
            <person name="Bernet E."/>
            <person name="Pullido F."/>
            <person name="Nieckarz M."/>
            <person name="Delaby M."/>
            <person name="Nieves C."/>
            <person name="Viehboeck T."/>
            <person name="Krause N."/>
            <person name="Rivera-Millot A."/>
            <person name="Nakamura A."/>
            <person name="Vischer N."/>
            <person name="VanNieuwenhze M."/>
            <person name="Brun Y."/>
            <person name="Cava F."/>
            <person name="Bulgheresi S."/>
            <person name="Veyrier F."/>
        </authorList>
    </citation>
    <scope>NUCLEOTIDE SEQUENCE</scope>
    <source>
        <strain evidence="3">17694</strain>
    </source>
</reference>
<dbReference type="EMBL" id="CP091521">
    <property type="protein sequence ID" value="UOP05567.2"/>
    <property type="molecule type" value="Genomic_DNA"/>
</dbReference>
<keyword evidence="2" id="KW-0472">Membrane</keyword>
<dbReference type="KEGG" id="ckh:LVJ77_05535"/>
<proteinExistence type="predicted"/>
<feature type="transmembrane region" description="Helical" evidence="2">
    <location>
        <begin position="192"/>
        <end position="211"/>
    </location>
</feature>
<keyword evidence="1" id="KW-0175">Coiled coil</keyword>
<dbReference type="RefSeq" id="WP_051255638.1">
    <property type="nucleotide sequence ID" value="NZ_CP091521.1"/>
</dbReference>
<sequence>MSYKIRQTPPPSRADRPTEKWFRRGLWLIAVIFASFLIGLGGKIVGDLPQAEPEKSLRHYMPAAELAPLEKQKTDLEQKQPALTRELEQAELALAEQQKNVLAEQKNLNNWLATRTVTEQSAQNPEVLARTRRLDALREQEKNLQKNIDRVQKQQLDLEQAIAVINEKIETLEQRAQPLKDAADRRIELTVFLYRLALTLPLLLAAGWLFAKQRQSRWWPFVWGFIGFALFAFFVELVPYLPSYGGYVRYAVGIVLTVLAGRYAIIAMGRYLERKQAEEALPPEHRRPRADYDQALLAIGKQICPGCERSLDFANAQMDFCPHCSIRLFQHCGHCQTRYSAFYRYCFHCGREAEEHSRPSVEGAP</sequence>
<evidence type="ECO:0000256" key="2">
    <source>
        <dbReference type="SAM" id="Phobius"/>
    </source>
</evidence>
<dbReference type="Proteomes" id="UP000831534">
    <property type="component" value="Chromosome"/>
</dbReference>
<evidence type="ECO:0000313" key="4">
    <source>
        <dbReference type="Proteomes" id="UP000831534"/>
    </source>
</evidence>
<keyword evidence="2" id="KW-1133">Transmembrane helix</keyword>
<feature type="transmembrane region" description="Helical" evidence="2">
    <location>
        <begin position="21"/>
        <end position="40"/>
    </location>
</feature>